<keyword evidence="3" id="KW-0949">S-adenosyl-L-methionine</keyword>
<dbReference type="PANTHER" id="PTHR46165">
    <property type="entry name" value="SET AND MYND DOMAIN-CONTAINING PROTEIN 4"/>
    <property type="match status" value="1"/>
</dbReference>
<dbReference type="Gene3D" id="1.25.40.10">
    <property type="entry name" value="Tetratricopeptide repeat domain"/>
    <property type="match status" value="1"/>
</dbReference>
<dbReference type="Gene3D" id="2.170.270.10">
    <property type="entry name" value="SET domain"/>
    <property type="match status" value="1"/>
</dbReference>
<protein>
    <recommendedName>
        <fullName evidence="4">SET domain-containing protein</fullName>
    </recommendedName>
</protein>
<feature type="domain" description="SET" evidence="4">
    <location>
        <begin position="15"/>
        <end position="246"/>
    </location>
</feature>
<dbReference type="GeneID" id="20090665"/>
<dbReference type="InterPro" id="IPR001214">
    <property type="entry name" value="SET_dom"/>
</dbReference>
<name>A0A024TCV3_9STRA</name>
<dbReference type="GO" id="GO:0005634">
    <property type="term" value="C:nucleus"/>
    <property type="evidence" value="ECO:0007669"/>
    <property type="project" value="TreeGrafter"/>
</dbReference>
<dbReference type="PANTHER" id="PTHR46165:SF2">
    <property type="entry name" value="SET AND MYND DOMAIN-CONTAINING PROTEIN 4"/>
    <property type="match status" value="1"/>
</dbReference>
<dbReference type="InterPro" id="IPR011990">
    <property type="entry name" value="TPR-like_helical_dom_sf"/>
</dbReference>
<dbReference type="PROSITE" id="PS50280">
    <property type="entry name" value="SET"/>
    <property type="match status" value="1"/>
</dbReference>
<dbReference type="InterPro" id="IPR052097">
    <property type="entry name" value="SET-MYND_domain_protein"/>
</dbReference>
<organism evidence="5">
    <name type="scientific">Aphanomyces invadans</name>
    <dbReference type="NCBI Taxonomy" id="157072"/>
    <lineage>
        <taxon>Eukaryota</taxon>
        <taxon>Sar</taxon>
        <taxon>Stramenopiles</taxon>
        <taxon>Oomycota</taxon>
        <taxon>Saprolegniomycetes</taxon>
        <taxon>Saprolegniales</taxon>
        <taxon>Verrucalvaceae</taxon>
        <taxon>Aphanomyces</taxon>
    </lineage>
</organism>
<keyword evidence="1" id="KW-0489">Methyltransferase</keyword>
<dbReference type="RefSeq" id="XP_008879399.1">
    <property type="nucleotide sequence ID" value="XM_008881177.1"/>
</dbReference>
<dbReference type="InterPro" id="IPR046341">
    <property type="entry name" value="SET_dom_sf"/>
</dbReference>
<dbReference type="SUPFAM" id="SSF82199">
    <property type="entry name" value="SET domain"/>
    <property type="match status" value="1"/>
</dbReference>
<gene>
    <name evidence="5" type="ORF">H310_13615</name>
</gene>
<dbReference type="OrthoDB" id="265717at2759"/>
<evidence type="ECO:0000256" key="1">
    <source>
        <dbReference type="ARBA" id="ARBA00022603"/>
    </source>
</evidence>
<dbReference type="VEuPathDB" id="FungiDB:H310_13615"/>
<dbReference type="GO" id="GO:0042826">
    <property type="term" value="F:histone deacetylase binding"/>
    <property type="evidence" value="ECO:0007669"/>
    <property type="project" value="TreeGrafter"/>
</dbReference>
<sequence>MVFYISRRIMEFDAPTFEEASLKVDAAKVVVAADAYVPGQVIFAEVATVSSAGGVEPEEGFHDEHCEDDDCAGCTAVTDDGDDEPVDELDEVDLTAVSPYVVEHFDELMDTCEPHEALSLVDVRKNLFKLFHLYESNESAVSPFLSMDVLADDVVACLDAAKALREAHAGVIPASLSDDQVGRLIGVLNKYAIPLDDISGSGLFLHVSKLKHSCEPNANFTDSGNAIWITAIRPIAVGEAITVDFFNTHYMCAAERLEVLTAEGQVCTCGVCSGVEADKTRAFKCQVSGCDGLVHPTKAVFECTKCHAIWDAETVAAAEMEETTFTTDLEASNFVELDLIIQDSLLHPYHYIFYSAMEVLTDDTVLDVQMTEDQALSVLYRLVDALEYVVPRPHSEKVSLYNSLAQAHISNGEIPKATVAYTHAYNVCAIVFGTQCKETVMFKGLMENTPTTVDEMAAAYGYEVVPEDDEE</sequence>
<evidence type="ECO:0000259" key="4">
    <source>
        <dbReference type="PROSITE" id="PS50280"/>
    </source>
</evidence>
<reference evidence="5" key="1">
    <citation type="submission" date="2013-12" db="EMBL/GenBank/DDBJ databases">
        <title>The Genome Sequence of Aphanomyces invadans NJM9701.</title>
        <authorList>
            <consortium name="The Broad Institute Genomics Platform"/>
            <person name="Russ C."/>
            <person name="Tyler B."/>
            <person name="van West P."/>
            <person name="Dieguez-Uribeondo J."/>
            <person name="Young S.K."/>
            <person name="Zeng Q."/>
            <person name="Gargeya S."/>
            <person name="Fitzgerald M."/>
            <person name="Abouelleil A."/>
            <person name="Alvarado L."/>
            <person name="Chapman S.B."/>
            <person name="Gainer-Dewar J."/>
            <person name="Goldberg J."/>
            <person name="Griggs A."/>
            <person name="Gujja S."/>
            <person name="Hansen M."/>
            <person name="Howarth C."/>
            <person name="Imamovic A."/>
            <person name="Ireland A."/>
            <person name="Larimer J."/>
            <person name="McCowan C."/>
            <person name="Murphy C."/>
            <person name="Pearson M."/>
            <person name="Poon T.W."/>
            <person name="Priest M."/>
            <person name="Roberts A."/>
            <person name="Saif S."/>
            <person name="Shea T."/>
            <person name="Sykes S."/>
            <person name="Wortman J."/>
            <person name="Nusbaum C."/>
            <person name="Birren B."/>
        </authorList>
    </citation>
    <scope>NUCLEOTIDE SEQUENCE [LARGE SCALE GENOMIC DNA]</scope>
    <source>
        <strain evidence="5">NJM9701</strain>
    </source>
</reference>
<evidence type="ECO:0000256" key="3">
    <source>
        <dbReference type="ARBA" id="ARBA00022691"/>
    </source>
</evidence>
<proteinExistence type="predicted"/>
<dbReference type="AlphaFoldDB" id="A0A024TCV3"/>
<dbReference type="Pfam" id="PF00856">
    <property type="entry name" value="SET"/>
    <property type="match status" value="1"/>
</dbReference>
<dbReference type="EMBL" id="KI914005">
    <property type="protein sequence ID" value="ETV91975.1"/>
    <property type="molecule type" value="Genomic_DNA"/>
</dbReference>
<evidence type="ECO:0000256" key="2">
    <source>
        <dbReference type="ARBA" id="ARBA00022679"/>
    </source>
</evidence>
<dbReference type="GO" id="GO:0005737">
    <property type="term" value="C:cytoplasm"/>
    <property type="evidence" value="ECO:0007669"/>
    <property type="project" value="TreeGrafter"/>
</dbReference>
<dbReference type="GO" id="GO:0008168">
    <property type="term" value="F:methyltransferase activity"/>
    <property type="evidence" value="ECO:0007669"/>
    <property type="project" value="UniProtKB-KW"/>
</dbReference>
<dbReference type="CDD" id="cd20071">
    <property type="entry name" value="SET_SMYD"/>
    <property type="match status" value="1"/>
</dbReference>
<dbReference type="GO" id="GO:0032259">
    <property type="term" value="P:methylation"/>
    <property type="evidence" value="ECO:0007669"/>
    <property type="project" value="UniProtKB-KW"/>
</dbReference>
<dbReference type="STRING" id="157072.A0A024TCV3"/>
<keyword evidence="2" id="KW-0808">Transferase</keyword>
<evidence type="ECO:0000313" key="5">
    <source>
        <dbReference type="EMBL" id="ETV91975.1"/>
    </source>
</evidence>
<accession>A0A024TCV3</accession>